<organism evidence="9 10">
    <name type="scientific">Paenimyroides ummariense</name>
    <dbReference type="NCBI Taxonomy" id="913024"/>
    <lineage>
        <taxon>Bacteria</taxon>
        <taxon>Pseudomonadati</taxon>
        <taxon>Bacteroidota</taxon>
        <taxon>Flavobacteriia</taxon>
        <taxon>Flavobacteriales</taxon>
        <taxon>Flavobacteriaceae</taxon>
        <taxon>Paenimyroides</taxon>
    </lineage>
</organism>
<dbReference type="InterPro" id="IPR003838">
    <property type="entry name" value="ABC3_permease_C"/>
</dbReference>
<evidence type="ECO:0000256" key="5">
    <source>
        <dbReference type="ARBA" id="ARBA00022989"/>
    </source>
</evidence>
<evidence type="ECO:0000313" key="10">
    <source>
        <dbReference type="Proteomes" id="UP000199036"/>
    </source>
</evidence>
<evidence type="ECO:0000256" key="3">
    <source>
        <dbReference type="ARBA" id="ARBA00022475"/>
    </source>
</evidence>
<evidence type="ECO:0000256" key="1">
    <source>
        <dbReference type="ARBA" id="ARBA00004651"/>
    </source>
</evidence>
<evidence type="ECO:0000259" key="8">
    <source>
        <dbReference type="Pfam" id="PF02687"/>
    </source>
</evidence>
<dbReference type="Proteomes" id="UP000199036">
    <property type="component" value="Unassembled WGS sequence"/>
</dbReference>
<keyword evidence="5 7" id="KW-1133">Transmembrane helix</keyword>
<dbReference type="OrthoDB" id="1522724at2"/>
<keyword evidence="6 7" id="KW-0472">Membrane</keyword>
<dbReference type="RefSeq" id="WP_091522951.1">
    <property type="nucleotide sequence ID" value="NZ_FOVI01000011.1"/>
</dbReference>
<dbReference type="STRING" id="913024.SAMN05421741_11148"/>
<evidence type="ECO:0000256" key="4">
    <source>
        <dbReference type="ARBA" id="ARBA00022692"/>
    </source>
</evidence>
<gene>
    <name evidence="9" type="ORF">SAMN05421741_11148</name>
</gene>
<evidence type="ECO:0000256" key="6">
    <source>
        <dbReference type="ARBA" id="ARBA00023136"/>
    </source>
</evidence>
<sequence length="399" mass="44311">MNTVFYIAKRYAFSKSKTKAINIITRISAIGIIVSSMALFVVLSVFSGLENSLVSFTNVIDPDLVVLPSKGKSINLTIDQQEKLKSLGKIANYSNIIEDRVIFTYGDKQIVAILKAVDSNYPKTVAITENIPHGKWIQPNTNDAVMGNVLADELSAGMYSNDKLLEVLAMKPGKGMITMPEDAYIKLPLYPSGIYSLNNIDTDNKYIYADINVGKDLLGFKANEFSKIEFKLTNGTSERELTSALKDIFPNETIKNRSQLNEGLYKMLKTESLAIYLIFTLIIIVTLFCLTGALIMIILEKKAHIKTLYDIGFSQKKLKHIFLYQGLILSVGGVIIGLILGITITLLQQHFGFVKANGDFPYPVVFRWKNGAVVTIIILILSIIASYIAASRIKILMNE</sequence>
<reference evidence="10" key="1">
    <citation type="submission" date="2016-10" db="EMBL/GenBank/DDBJ databases">
        <authorList>
            <person name="Varghese N."/>
            <person name="Submissions S."/>
        </authorList>
    </citation>
    <scope>NUCLEOTIDE SEQUENCE [LARGE SCALE GENOMIC DNA]</scope>
    <source>
        <strain evidence="10">DS-12</strain>
    </source>
</reference>
<feature type="domain" description="ABC3 transporter permease C-terminal" evidence="8">
    <location>
        <begin position="277"/>
        <end position="393"/>
    </location>
</feature>
<feature type="transmembrane region" description="Helical" evidence="7">
    <location>
        <begin position="21"/>
        <end position="46"/>
    </location>
</feature>
<proteinExistence type="inferred from homology"/>
<keyword evidence="3" id="KW-1003">Cell membrane</keyword>
<feature type="transmembrane region" description="Helical" evidence="7">
    <location>
        <begin position="273"/>
        <end position="300"/>
    </location>
</feature>
<keyword evidence="9" id="KW-0449">Lipoprotein</keyword>
<evidence type="ECO:0000313" key="9">
    <source>
        <dbReference type="EMBL" id="SFN80553.1"/>
    </source>
</evidence>
<comment type="subcellular location">
    <subcellularLocation>
        <location evidence="1">Cell membrane</location>
        <topology evidence="1">Multi-pass membrane protein</topology>
    </subcellularLocation>
</comment>
<accession>A0A1I5C0J8</accession>
<evidence type="ECO:0000256" key="2">
    <source>
        <dbReference type="ARBA" id="ARBA00005236"/>
    </source>
</evidence>
<dbReference type="PANTHER" id="PTHR30489">
    <property type="entry name" value="LIPOPROTEIN-RELEASING SYSTEM TRANSMEMBRANE PROTEIN LOLE"/>
    <property type="match status" value="1"/>
</dbReference>
<dbReference type="InterPro" id="IPR051447">
    <property type="entry name" value="Lipoprotein-release_system"/>
</dbReference>
<protein>
    <submittedName>
        <fullName evidence="9">Lipoprotein-releasing system permease protein</fullName>
    </submittedName>
</protein>
<dbReference type="Pfam" id="PF02687">
    <property type="entry name" value="FtsX"/>
    <property type="match status" value="1"/>
</dbReference>
<feature type="transmembrane region" description="Helical" evidence="7">
    <location>
        <begin position="368"/>
        <end position="390"/>
    </location>
</feature>
<dbReference type="PANTHER" id="PTHR30489:SF0">
    <property type="entry name" value="LIPOPROTEIN-RELEASING SYSTEM TRANSMEMBRANE PROTEIN LOLE"/>
    <property type="match status" value="1"/>
</dbReference>
<dbReference type="AlphaFoldDB" id="A0A1I5C0J8"/>
<keyword evidence="10" id="KW-1185">Reference proteome</keyword>
<evidence type="ECO:0000256" key="7">
    <source>
        <dbReference type="SAM" id="Phobius"/>
    </source>
</evidence>
<comment type="similarity">
    <text evidence="2">Belongs to the ABC-4 integral membrane protein family. LolC/E subfamily.</text>
</comment>
<feature type="transmembrane region" description="Helical" evidence="7">
    <location>
        <begin position="321"/>
        <end position="348"/>
    </location>
</feature>
<name>A0A1I5C0J8_9FLAO</name>
<dbReference type="EMBL" id="FOVI01000011">
    <property type="protein sequence ID" value="SFN80553.1"/>
    <property type="molecule type" value="Genomic_DNA"/>
</dbReference>
<dbReference type="GO" id="GO:0098797">
    <property type="term" value="C:plasma membrane protein complex"/>
    <property type="evidence" value="ECO:0007669"/>
    <property type="project" value="TreeGrafter"/>
</dbReference>
<dbReference type="GO" id="GO:0044874">
    <property type="term" value="P:lipoprotein localization to outer membrane"/>
    <property type="evidence" value="ECO:0007669"/>
    <property type="project" value="TreeGrafter"/>
</dbReference>
<keyword evidence="4 7" id="KW-0812">Transmembrane</keyword>